<evidence type="ECO:0000313" key="6">
    <source>
        <dbReference type="EMBL" id="GGN93730.1"/>
    </source>
</evidence>
<proteinExistence type="predicted"/>
<dbReference type="Pfam" id="PF00440">
    <property type="entry name" value="TetR_N"/>
    <property type="match status" value="1"/>
</dbReference>
<keyword evidence="1" id="KW-0805">Transcription regulation</keyword>
<dbReference type="PANTHER" id="PTHR47506:SF1">
    <property type="entry name" value="HTH-TYPE TRANSCRIPTIONAL REGULATOR YJDC"/>
    <property type="match status" value="1"/>
</dbReference>
<keyword evidence="3" id="KW-0804">Transcription</keyword>
<evidence type="ECO:0000256" key="4">
    <source>
        <dbReference type="PROSITE-ProRule" id="PRU00335"/>
    </source>
</evidence>
<evidence type="ECO:0000256" key="1">
    <source>
        <dbReference type="ARBA" id="ARBA00023015"/>
    </source>
</evidence>
<dbReference type="InterPro" id="IPR001647">
    <property type="entry name" value="HTH_TetR"/>
</dbReference>
<organism evidence="6 7">
    <name type="scientific">Nocardia rhizosphaerihabitans</name>
    <dbReference type="NCBI Taxonomy" id="1691570"/>
    <lineage>
        <taxon>Bacteria</taxon>
        <taxon>Bacillati</taxon>
        <taxon>Actinomycetota</taxon>
        <taxon>Actinomycetes</taxon>
        <taxon>Mycobacteriales</taxon>
        <taxon>Nocardiaceae</taxon>
        <taxon>Nocardia</taxon>
    </lineage>
</organism>
<protein>
    <submittedName>
        <fullName evidence="6">TetR family transcriptional regulator</fullName>
    </submittedName>
</protein>
<dbReference type="EMBL" id="BMNE01000007">
    <property type="protein sequence ID" value="GGN93730.1"/>
    <property type="molecule type" value="Genomic_DNA"/>
</dbReference>
<sequence>MAYLARAARRDSMVEAAATVVAREGLSAVTARAVASEFGGSQGQIHHHFASTDDLAADAWRRYADREVEAYQRAVADLDPYTALTLFFADLIGESGDEGHALARWAEAGAHAQIRGPVAISYVETLTQLTDVLTAVLSGVLSDATEARASAARLLMLGVGLAGITRITDDPPLPVRTVMLSAIRAEIN</sequence>
<dbReference type="Proteomes" id="UP000658127">
    <property type="component" value="Unassembled WGS sequence"/>
</dbReference>
<keyword evidence="2 4" id="KW-0238">DNA-binding</keyword>
<feature type="domain" description="HTH tetR-type" evidence="5">
    <location>
        <begin position="7"/>
        <end position="67"/>
    </location>
</feature>
<evidence type="ECO:0000259" key="5">
    <source>
        <dbReference type="PROSITE" id="PS50977"/>
    </source>
</evidence>
<evidence type="ECO:0000256" key="2">
    <source>
        <dbReference type="ARBA" id="ARBA00023125"/>
    </source>
</evidence>
<evidence type="ECO:0000256" key="3">
    <source>
        <dbReference type="ARBA" id="ARBA00023163"/>
    </source>
</evidence>
<dbReference type="InterPro" id="IPR009057">
    <property type="entry name" value="Homeodomain-like_sf"/>
</dbReference>
<name>A0ABQ2KWI7_9NOCA</name>
<dbReference type="SUPFAM" id="SSF46689">
    <property type="entry name" value="Homeodomain-like"/>
    <property type="match status" value="1"/>
</dbReference>
<reference evidence="7" key="1">
    <citation type="journal article" date="2019" name="Int. J. Syst. Evol. Microbiol.">
        <title>The Global Catalogue of Microorganisms (GCM) 10K type strain sequencing project: providing services to taxonomists for standard genome sequencing and annotation.</title>
        <authorList>
            <consortium name="The Broad Institute Genomics Platform"/>
            <consortium name="The Broad Institute Genome Sequencing Center for Infectious Disease"/>
            <person name="Wu L."/>
            <person name="Ma J."/>
        </authorList>
    </citation>
    <scope>NUCLEOTIDE SEQUENCE [LARGE SCALE GENOMIC DNA]</scope>
    <source>
        <strain evidence="7">CGMCC 4.7329</strain>
    </source>
</reference>
<keyword evidence="7" id="KW-1185">Reference proteome</keyword>
<dbReference type="Gene3D" id="1.10.357.10">
    <property type="entry name" value="Tetracycline Repressor, domain 2"/>
    <property type="match status" value="1"/>
</dbReference>
<dbReference type="RefSeq" id="WP_189033460.1">
    <property type="nucleotide sequence ID" value="NZ_BMNE01000007.1"/>
</dbReference>
<dbReference type="PROSITE" id="PS50977">
    <property type="entry name" value="HTH_TETR_2"/>
    <property type="match status" value="1"/>
</dbReference>
<gene>
    <name evidence="6" type="ORF">GCM10011610_55960</name>
</gene>
<comment type="caution">
    <text evidence="6">The sequence shown here is derived from an EMBL/GenBank/DDBJ whole genome shotgun (WGS) entry which is preliminary data.</text>
</comment>
<dbReference type="PANTHER" id="PTHR47506">
    <property type="entry name" value="TRANSCRIPTIONAL REGULATORY PROTEIN"/>
    <property type="match status" value="1"/>
</dbReference>
<feature type="DNA-binding region" description="H-T-H motif" evidence="4">
    <location>
        <begin position="30"/>
        <end position="49"/>
    </location>
</feature>
<accession>A0ABQ2KWI7</accession>
<evidence type="ECO:0000313" key="7">
    <source>
        <dbReference type="Proteomes" id="UP000658127"/>
    </source>
</evidence>